<dbReference type="GO" id="GO:0007156">
    <property type="term" value="P:homophilic cell adhesion via plasma membrane adhesion molecules"/>
    <property type="evidence" value="ECO:0007669"/>
    <property type="project" value="InterPro"/>
</dbReference>
<feature type="chain" id="PRO_5032684874" description="Cadherin domain-containing protein" evidence="11">
    <location>
        <begin position="23"/>
        <end position="916"/>
    </location>
</feature>
<accession>A0A817RN85</accession>
<feature type="domain" description="Cadherin" evidence="12">
    <location>
        <begin position="472"/>
        <end position="574"/>
    </location>
</feature>
<keyword evidence="5" id="KW-0130">Cell adhesion</keyword>
<dbReference type="GO" id="GO:0005886">
    <property type="term" value="C:plasma membrane"/>
    <property type="evidence" value="ECO:0007669"/>
    <property type="project" value="InterPro"/>
</dbReference>
<dbReference type="InterPro" id="IPR002126">
    <property type="entry name" value="Cadherin-like_dom"/>
</dbReference>
<dbReference type="AlphaFoldDB" id="A0A817RN85"/>
<dbReference type="Pfam" id="PF00028">
    <property type="entry name" value="Cadherin"/>
    <property type="match status" value="4"/>
</dbReference>
<keyword evidence="6 10" id="KW-1133">Transmembrane helix</keyword>
<feature type="domain" description="Cadherin" evidence="12">
    <location>
        <begin position="370"/>
        <end position="470"/>
    </location>
</feature>
<dbReference type="EMBL" id="CAJNYD010000407">
    <property type="protein sequence ID" value="CAF3254774.1"/>
    <property type="molecule type" value="Genomic_DNA"/>
</dbReference>
<evidence type="ECO:0000256" key="8">
    <source>
        <dbReference type="ARBA" id="ARBA00023180"/>
    </source>
</evidence>
<evidence type="ECO:0000256" key="10">
    <source>
        <dbReference type="SAM" id="Phobius"/>
    </source>
</evidence>
<evidence type="ECO:0000256" key="11">
    <source>
        <dbReference type="SAM" id="SignalP"/>
    </source>
</evidence>
<dbReference type="InterPro" id="IPR015919">
    <property type="entry name" value="Cadherin-like_sf"/>
</dbReference>
<dbReference type="PROSITE" id="PS00232">
    <property type="entry name" value="CADHERIN_1"/>
    <property type="match status" value="1"/>
</dbReference>
<evidence type="ECO:0000256" key="6">
    <source>
        <dbReference type="ARBA" id="ARBA00022989"/>
    </source>
</evidence>
<name>A0A817RN85_9BILA</name>
<dbReference type="Proteomes" id="UP000663833">
    <property type="component" value="Unassembled WGS sequence"/>
</dbReference>
<protein>
    <recommendedName>
        <fullName evidence="12">Cadherin domain-containing protein</fullName>
    </recommendedName>
</protein>
<keyword evidence="4 9" id="KW-0106">Calcium</keyword>
<evidence type="ECO:0000256" key="5">
    <source>
        <dbReference type="ARBA" id="ARBA00022889"/>
    </source>
</evidence>
<proteinExistence type="predicted"/>
<comment type="subcellular location">
    <subcellularLocation>
        <location evidence="1">Membrane</location>
        <topology evidence="1">Single-pass membrane protein</topology>
    </subcellularLocation>
</comment>
<keyword evidence="3" id="KW-0677">Repeat</keyword>
<evidence type="ECO:0000313" key="13">
    <source>
        <dbReference type="EMBL" id="CAF3254774.1"/>
    </source>
</evidence>
<keyword evidence="7 10" id="KW-0472">Membrane</keyword>
<reference evidence="13" key="1">
    <citation type="submission" date="2021-02" db="EMBL/GenBank/DDBJ databases">
        <authorList>
            <person name="Nowell W R."/>
        </authorList>
    </citation>
    <scope>NUCLEOTIDE SEQUENCE</scope>
</reference>
<evidence type="ECO:0000256" key="4">
    <source>
        <dbReference type="ARBA" id="ARBA00022837"/>
    </source>
</evidence>
<sequence length="916" mass="105468">MSCPWLWLIVNLFISFISLSQSRYIRLPPVNCSELSPIGTSITQLINVLPSSNWEFTFLTRTSVISYFLLDDLKGTITVKRRLDREDLCRLGICSCSNECLLKLEINALSDTYTHIIYVPIIIIDENDNFCFFSNDIYYLNISENVPINTRLVLPIAHDPDQTPNNVQSYLIVPNNYSEFRLDNQFSPSMIIMKELDRESCDKYYFNFCAYEGIENQKRSCCTTVVLTITDINDNSPKFQQDQHSPLIIKVSELSPIDTELIQMKAFDPDEGLNGQIRYTFSKWTQNDATIIKIFNLNPLNGSITLLKQLDYEERNNYELQIQAKDSGSNAIPTYATLIIQVIDENDCTPEIFTFSPADVQLINNSIIYILENISLGTPILYVTVSDCDSNENGRVAMKLISSFDTTSPVQLEQVTDNTYVIKTKILLDREQNSFHSFTLLTYDHGHPQRSIESQFELQLIDVNDCSPIFENSTNYSFYIDENNEENLILHTVEIYDPDEDDHLTLKLKFNNKQDYNNIFQLNEKNQLIILKRLDYEKQSSYEFSILAEDAMGHKTFVPIVIHLNDLNDNPVQFSKKFTQFQLEENQNNHTFLGHIQAEDEDENDEIIYKIHSEDLNQTKNFIELKSNGDLYTKISFNREKINKLKFRIIANDSLHTDLISIEILVLDQNDNKPTMISRSPYCYIYNKTNSNENIRIDLESYDPDEDDNGNVSFSLVNPSSMEITLLSNGTLIVPPLFQEYQFDIYLHDQGKSKVLSSIYKKFILLIVSDESECQNYSIISSIQLDQRTFIYFISIILISLLCSTIVILLICCFYYFLQRRSRRRRSLNNKTTTNLTPSFSSSLNEDAENDTLLLSSPSPQFTAMTTVSISTTITNDSTRLTTFADRIPTNKSSSLSSSSSTTYVKMSHSFEDEIL</sequence>
<dbReference type="CDD" id="cd11304">
    <property type="entry name" value="Cadherin_repeat"/>
    <property type="match status" value="6"/>
</dbReference>
<dbReference type="SUPFAM" id="SSF49313">
    <property type="entry name" value="Cadherin-like"/>
    <property type="match status" value="5"/>
</dbReference>
<feature type="domain" description="Cadherin" evidence="12">
    <location>
        <begin position="134"/>
        <end position="239"/>
    </location>
</feature>
<dbReference type="FunFam" id="2.60.40.60:FF:000002">
    <property type="entry name" value="Protocadherin alpha 2"/>
    <property type="match status" value="1"/>
</dbReference>
<evidence type="ECO:0000256" key="3">
    <source>
        <dbReference type="ARBA" id="ARBA00022737"/>
    </source>
</evidence>
<dbReference type="InterPro" id="IPR050174">
    <property type="entry name" value="Protocadherin/Cadherin-CA"/>
</dbReference>
<evidence type="ECO:0000256" key="2">
    <source>
        <dbReference type="ARBA" id="ARBA00022692"/>
    </source>
</evidence>
<dbReference type="GO" id="GO:0005509">
    <property type="term" value="F:calcium ion binding"/>
    <property type="evidence" value="ECO:0007669"/>
    <property type="project" value="UniProtKB-UniRule"/>
</dbReference>
<evidence type="ECO:0000256" key="1">
    <source>
        <dbReference type="ARBA" id="ARBA00004167"/>
    </source>
</evidence>
<keyword evidence="2 10" id="KW-0812">Transmembrane</keyword>
<evidence type="ECO:0000313" key="14">
    <source>
        <dbReference type="Proteomes" id="UP000663833"/>
    </source>
</evidence>
<dbReference type="Gene3D" id="2.60.40.60">
    <property type="entry name" value="Cadherins"/>
    <property type="match status" value="6"/>
</dbReference>
<feature type="domain" description="Cadherin" evidence="12">
    <location>
        <begin position="56"/>
        <end position="149"/>
    </location>
</feature>
<feature type="signal peptide" evidence="11">
    <location>
        <begin position="1"/>
        <end position="22"/>
    </location>
</feature>
<evidence type="ECO:0000259" key="12">
    <source>
        <dbReference type="PROSITE" id="PS50268"/>
    </source>
</evidence>
<dbReference type="PANTHER" id="PTHR24028:SF146">
    <property type="entry name" value="CADHERIN 96CB, ISOFORM D-RELATED"/>
    <property type="match status" value="1"/>
</dbReference>
<gene>
    <name evidence="13" type="ORF">LUA448_LOCUS5044</name>
</gene>
<dbReference type="PANTHER" id="PTHR24028">
    <property type="entry name" value="CADHERIN-87A"/>
    <property type="match status" value="1"/>
</dbReference>
<feature type="transmembrane region" description="Helical" evidence="10">
    <location>
        <begin position="790"/>
        <end position="818"/>
    </location>
</feature>
<dbReference type="SMART" id="SM00112">
    <property type="entry name" value="CA"/>
    <property type="match status" value="5"/>
</dbReference>
<dbReference type="InterPro" id="IPR020894">
    <property type="entry name" value="Cadherin_CS"/>
</dbReference>
<evidence type="ECO:0000256" key="9">
    <source>
        <dbReference type="PROSITE-ProRule" id="PRU00043"/>
    </source>
</evidence>
<feature type="domain" description="Cadherin" evidence="12">
    <location>
        <begin position="575"/>
        <end position="676"/>
    </location>
</feature>
<keyword evidence="8" id="KW-0325">Glycoprotein</keyword>
<dbReference type="PROSITE" id="PS50268">
    <property type="entry name" value="CADHERIN_2"/>
    <property type="match status" value="6"/>
</dbReference>
<feature type="domain" description="Cadherin" evidence="12">
    <location>
        <begin position="243"/>
        <end position="352"/>
    </location>
</feature>
<dbReference type="PRINTS" id="PR00205">
    <property type="entry name" value="CADHERIN"/>
</dbReference>
<keyword evidence="11" id="KW-0732">Signal</keyword>
<organism evidence="13 14">
    <name type="scientific">Rotaria socialis</name>
    <dbReference type="NCBI Taxonomy" id="392032"/>
    <lineage>
        <taxon>Eukaryota</taxon>
        <taxon>Metazoa</taxon>
        <taxon>Spiralia</taxon>
        <taxon>Gnathifera</taxon>
        <taxon>Rotifera</taxon>
        <taxon>Eurotatoria</taxon>
        <taxon>Bdelloidea</taxon>
        <taxon>Philodinida</taxon>
        <taxon>Philodinidae</taxon>
        <taxon>Rotaria</taxon>
    </lineage>
</organism>
<evidence type="ECO:0000256" key="7">
    <source>
        <dbReference type="ARBA" id="ARBA00023136"/>
    </source>
</evidence>
<comment type="caution">
    <text evidence="13">The sequence shown here is derived from an EMBL/GenBank/DDBJ whole genome shotgun (WGS) entry which is preliminary data.</text>
</comment>